<sequence length="213" mass="23514">MSLVRTVLLAAGVLLAGTLLLVWTILEPRGNILDDLPGYVAGALLSLAGVAALVGAVVQAVRRRRQPAPEPALVLDDSGFSAWGGLRVRWADVISWEVYRHHGLYELTAEERDPDEPDDTHEEVDELLVLVTVRHPDAILRRLDPEAREAYLDVEMNDEHGRRVEPRSPIRFGIDDLDAPADEVIAELERFSRMPPTSRPARPGPGQSDTGVR</sequence>
<keyword evidence="2" id="KW-0472">Membrane</keyword>
<dbReference type="EMBL" id="JAVDYE010000001">
    <property type="protein sequence ID" value="MDR7385077.1"/>
    <property type="molecule type" value="Genomic_DNA"/>
</dbReference>
<protein>
    <submittedName>
        <fullName evidence="3">Uncharacterized protein</fullName>
    </submittedName>
</protein>
<accession>A0ABU2CUR3</accession>
<evidence type="ECO:0000313" key="4">
    <source>
        <dbReference type="Proteomes" id="UP001183585"/>
    </source>
</evidence>
<comment type="caution">
    <text evidence="3">The sequence shown here is derived from an EMBL/GenBank/DDBJ whole genome shotgun (WGS) entry which is preliminary data.</text>
</comment>
<feature type="region of interest" description="Disordered" evidence="1">
    <location>
        <begin position="189"/>
        <end position="213"/>
    </location>
</feature>
<dbReference type="Proteomes" id="UP001183585">
    <property type="component" value="Unassembled WGS sequence"/>
</dbReference>
<evidence type="ECO:0000256" key="2">
    <source>
        <dbReference type="SAM" id="Phobius"/>
    </source>
</evidence>
<evidence type="ECO:0000256" key="1">
    <source>
        <dbReference type="SAM" id="MobiDB-lite"/>
    </source>
</evidence>
<reference evidence="3 4" key="1">
    <citation type="submission" date="2023-07" db="EMBL/GenBank/DDBJ databases">
        <title>Sequencing the genomes of 1000 actinobacteria strains.</title>
        <authorList>
            <person name="Klenk H.-P."/>
        </authorList>
    </citation>
    <scope>NUCLEOTIDE SEQUENCE [LARGE SCALE GENOMIC DNA]</scope>
    <source>
        <strain evidence="3 4">DSM 45554</strain>
    </source>
</reference>
<keyword evidence="4" id="KW-1185">Reference proteome</keyword>
<evidence type="ECO:0000313" key="3">
    <source>
        <dbReference type="EMBL" id="MDR7385077.1"/>
    </source>
</evidence>
<proteinExistence type="predicted"/>
<feature type="transmembrane region" description="Helical" evidence="2">
    <location>
        <begin position="7"/>
        <end position="26"/>
    </location>
</feature>
<name>A0ABU2CUR3_9MICO</name>
<keyword evidence="2" id="KW-1133">Transmembrane helix</keyword>
<keyword evidence="2" id="KW-0812">Transmembrane</keyword>
<dbReference type="RefSeq" id="WP_274997417.1">
    <property type="nucleotide sequence ID" value="NZ_JAJQQP010000015.1"/>
</dbReference>
<gene>
    <name evidence="3" type="ORF">J2S48_004592</name>
</gene>
<feature type="transmembrane region" description="Helical" evidence="2">
    <location>
        <begin position="38"/>
        <end position="58"/>
    </location>
</feature>
<organism evidence="3 4">
    <name type="scientific">Promicromonospora iranensis</name>
    <dbReference type="NCBI Taxonomy" id="1105144"/>
    <lineage>
        <taxon>Bacteria</taxon>
        <taxon>Bacillati</taxon>
        <taxon>Actinomycetota</taxon>
        <taxon>Actinomycetes</taxon>
        <taxon>Micrococcales</taxon>
        <taxon>Promicromonosporaceae</taxon>
        <taxon>Promicromonospora</taxon>
    </lineage>
</organism>